<feature type="compositionally biased region" description="Low complexity" evidence="4">
    <location>
        <begin position="131"/>
        <end position="239"/>
    </location>
</feature>
<dbReference type="InterPro" id="IPR016187">
    <property type="entry name" value="CTDL_fold"/>
</dbReference>
<sequence>MRKYGFHLVYIETVEEQVFIEGRIRENNVGDYWIGLTVDSRGQACPDATEEYGESCYYFSPSSTTRPQAFSDCSRRDFHLVYIETAEEQDFIERRMRENNVGDYWIGLTVDSRGQDCSTKTTMATTELVTTTAKPTTQPSTTTATTTTQSTTTKSTTTTMPTTMTAPTTTQPTTTKPTTRQSSTTATTTTQPTTTKPTTQPSTTTVTTTTQPTTTKPTTTTQPSTTTATTAIITTASPKARQRSNRYKIIAQDKTIMDSAVVKRDSTSTLIECAALCTPTCKEDPTGVQYRGDLAQTINGRTCQAWTSQEPHAHSRTPANYPNAGLDGNFCRNPDNWDTAWCYTTDPETRWELCAVGFLDPRCQETTPTPTTMTVPTTAMQTSAPVTCAGSPYATEQYGESSYYFSPSSTTRPQAFSECSRRDFHLVYIETAEEQDFIEGRMRENNVGDYWIGLTVDSDGQGVWLDGSSLTYDNTENNSYNDGSECFHCSTKTTVATTELVTTTATTTTHQPSTTTVTTTTKPTTTKPTTQPSTTTATTTKQSTTTKSTTTTIPTTITATTTTQPTTTKPTTRQSTTTATTTTQPTTTKPTIPPSTTTVTTTTQPTTTKHTTTTQPSTTTATTTIITTASPKGTPTCQEDPTGVQYRGDLAQTINGRTCQAWTSQEPHAHSRTPANYPNAGLDGNYCRNPDNEDTAWCYTTNSRIRWELCAVGFLDPRCQETTPIPTTMTVPTTAMQTSAPVTCAACPYDTERHGESCYYFSPSSTTRPQAYSFCSRYGFHLVYIETAEEQDFIAGRMKENNVGDYWIGLTVDSDGQGVWLDGSSLTYDNTENCSTKTTMATTELVTTTATTTTHQPSTKTLTTTTNPTTTKPTTQPSTTTTTQSTTTKSTTTTMPTTITATTTTQPTTTLPTTQPSTTAVTTTTRSTTTNPTATTSTSTATTTTQPSTTKPTTRQSTTTATTTTKPTTRQSTIIAKTTQPTTTKPTTRPSTTTATTTTQSTTTKSTTTTMPTTITATTTTQPTTNKPTTRPSTTKVTTTTRPTTTKPTTQPSTTTATTTTQPTTTKPTTQQSTTTSATTTTTTASPKARQRSNQYKIIAQNRAIMDSSVVKRDSMSTLIRCTALCLATDSCSRFTFSADNGDCLLGGVAPNEEHDFEIRPGAQTFEVI</sequence>
<dbReference type="Proteomes" id="UP000007110">
    <property type="component" value="Unassembled WGS sequence"/>
</dbReference>
<accession>A0A7M7N2W2</accession>
<dbReference type="PANTHER" id="PTHR24261">
    <property type="entry name" value="PLASMINOGEN-RELATED"/>
    <property type="match status" value="1"/>
</dbReference>
<reference evidence="8" key="1">
    <citation type="submission" date="2015-02" db="EMBL/GenBank/DDBJ databases">
        <title>Genome sequencing for Strongylocentrotus purpuratus.</title>
        <authorList>
            <person name="Murali S."/>
            <person name="Liu Y."/>
            <person name="Vee V."/>
            <person name="English A."/>
            <person name="Wang M."/>
            <person name="Skinner E."/>
            <person name="Han Y."/>
            <person name="Muzny D.M."/>
            <person name="Worley K.C."/>
            <person name="Gibbs R.A."/>
        </authorList>
    </citation>
    <scope>NUCLEOTIDE SEQUENCE</scope>
</reference>
<dbReference type="Pfam" id="PF00059">
    <property type="entry name" value="Lectin_C"/>
    <property type="match status" value="3"/>
</dbReference>
<feature type="domain" description="Kringle" evidence="6">
    <location>
        <begin position="643"/>
        <end position="719"/>
    </location>
</feature>
<dbReference type="SMART" id="SM00034">
    <property type="entry name" value="CLECT"/>
    <property type="match status" value="3"/>
</dbReference>
<dbReference type="PROSITE" id="PS50070">
    <property type="entry name" value="KRINGLE_2"/>
    <property type="match status" value="2"/>
</dbReference>
<dbReference type="EnsemblMetazoa" id="XM_030974530">
    <property type="protein sequence ID" value="XP_030830390"/>
    <property type="gene ID" value="LOC105443042"/>
</dbReference>
<evidence type="ECO:0000313" key="7">
    <source>
        <dbReference type="EnsemblMetazoa" id="XP_030830390"/>
    </source>
</evidence>
<evidence type="ECO:0000259" key="5">
    <source>
        <dbReference type="PROSITE" id="PS50041"/>
    </source>
</evidence>
<dbReference type="PRINTS" id="PR00018">
    <property type="entry name" value="KRINGLE"/>
</dbReference>
<evidence type="ECO:0000256" key="4">
    <source>
        <dbReference type="SAM" id="MobiDB-lite"/>
    </source>
</evidence>
<keyword evidence="2 3" id="KW-1015">Disulfide bond</keyword>
<reference evidence="7" key="2">
    <citation type="submission" date="2021-01" db="UniProtKB">
        <authorList>
            <consortium name="EnsemblMetazoa"/>
        </authorList>
    </citation>
    <scope>IDENTIFICATION</scope>
</reference>
<feature type="disulfide bond" evidence="3">
    <location>
        <begin position="687"/>
        <end position="710"/>
    </location>
</feature>
<dbReference type="PROSITE" id="PS00021">
    <property type="entry name" value="KRINGLE_1"/>
    <property type="match status" value="2"/>
</dbReference>
<dbReference type="PROSITE" id="PS50041">
    <property type="entry name" value="C_TYPE_LECTIN_2"/>
    <property type="match status" value="3"/>
</dbReference>
<feature type="domain" description="Kringle" evidence="6">
    <location>
        <begin position="287"/>
        <end position="363"/>
    </location>
</feature>
<evidence type="ECO:0000256" key="1">
    <source>
        <dbReference type="ARBA" id="ARBA00022572"/>
    </source>
</evidence>
<dbReference type="Gene3D" id="3.10.100.10">
    <property type="entry name" value="Mannose-Binding Protein A, subunit A"/>
    <property type="match status" value="3"/>
</dbReference>
<feature type="disulfide bond" evidence="3">
    <location>
        <begin position="303"/>
        <end position="342"/>
    </location>
</feature>
<feature type="domain" description="C-type lectin" evidence="5">
    <location>
        <begin position="52"/>
        <end position="109"/>
    </location>
</feature>
<proteinExistence type="predicted"/>
<feature type="region of interest" description="Disordered" evidence="4">
    <location>
        <begin position="131"/>
        <end position="244"/>
    </location>
</feature>
<evidence type="ECO:0000259" key="6">
    <source>
        <dbReference type="PROSITE" id="PS50070"/>
    </source>
</evidence>
<dbReference type="PANTHER" id="PTHR24261:SF7">
    <property type="entry name" value="KRINGLE DOMAIN-CONTAINING PROTEIN"/>
    <property type="match status" value="1"/>
</dbReference>
<dbReference type="InParanoid" id="A0A7M7N2W2"/>
<dbReference type="GeneID" id="105443042"/>
<protein>
    <submittedName>
        <fullName evidence="7">Uncharacterized protein</fullName>
    </submittedName>
</protein>
<dbReference type="OrthoDB" id="5917794at2759"/>
<dbReference type="SUPFAM" id="SSF56436">
    <property type="entry name" value="C-type lectin-like"/>
    <property type="match status" value="4"/>
</dbReference>
<evidence type="ECO:0000313" key="8">
    <source>
        <dbReference type="Proteomes" id="UP000007110"/>
    </source>
</evidence>
<feature type="compositionally biased region" description="Low complexity" evidence="4">
    <location>
        <begin position="848"/>
        <end position="1088"/>
    </location>
</feature>
<keyword evidence="8" id="KW-1185">Reference proteome</keyword>
<dbReference type="InterPro" id="IPR050759">
    <property type="entry name" value="Serine_protease_kringle"/>
</dbReference>
<dbReference type="GO" id="GO:0005102">
    <property type="term" value="F:signaling receptor binding"/>
    <property type="evidence" value="ECO:0000318"/>
    <property type="project" value="GO_Central"/>
</dbReference>
<dbReference type="GO" id="GO:0004175">
    <property type="term" value="F:endopeptidase activity"/>
    <property type="evidence" value="ECO:0000318"/>
    <property type="project" value="GO_Central"/>
</dbReference>
<dbReference type="InterPro" id="IPR000001">
    <property type="entry name" value="Kringle"/>
</dbReference>
<dbReference type="CDD" id="cd00108">
    <property type="entry name" value="KR"/>
    <property type="match status" value="2"/>
</dbReference>
<feature type="region of interest" description="Disordered" evidence="4">
    <location>
        <begin position="505"/>
        <end position="620"/>
    </location>
</feature>
<organism evidence="7 8">
    <name type="scientific">Strongylocentrotus purpuratus</name>
    <name type="common">Purple sea urchin</name>
    <dbReference type="NCBI Taxonomy" id="7668"/>
    <lineage>
        <taxon>Eukaryota</taxon>
        <taxon>Metazoa</taxon>
        <taxon>Echinodermata</taxon>
        <taxon>Eleutherozoa</taxon>
        <taxon>Echinozoa</taxon>
        <taxon>Echinoidea</taxon>
        <taxon>Euechinoidea</taxon>
        <taxon>Echinacea</taxon>
        <taxon>Camarodonta</taxon>
        <taxon>Echinidea</taxon>
        <taxon>Strongylocentrotidae</taxon>
        <taxon>Strongylocentrotus</taxon>
    </lineage>
</organism>
<keyword evidence="1 3" id="KW-0420">Kringle</keyword>
<dbReference type="FunFam" id="2.40.20.10:FF:000022">
    <property type="entry name" value="Uncharacterized protein"/>
    <property type="match status" value="2"/>
</dbReference>
<feature type="disulfide bond" evidence="3">
    <location>
        <begin position="331"/>
        <end position="354"/>
    </location>
</feature>
<dbReference type="CDD" id="cd00037">
    <property type="entry name" value="CLECT"/>
    <property type="match status" value="1"/>
</dbReference>
<dbReference type="RefSeq" id="XP_030830390.1">
    <property type="nucleotide sequence ID" value="XM_030974530.1"/>
</dbReference>
<dbReference type="Pfam" id="PF00051">
    <property type="entry name" value="Kringle"/>
    <property type="match status" value="2"/>
</dbReference>
<evidence type="ECO:0000256" key="2">
    <source>
        <dbReference type="ARBA" id="ARBA00023157"/>
    </source>
</evidence>
<dbReference type="GO" id="GO:0005615">
    <property type="term" value="C:extracellular space"/>
    <property type="evidence" value="ECO:0000318"/>
    <property type="project" value="GO_Central"/>
</dbReference>
<feature type="disulfide bond" evidence="3">
    <location>
        <begin position="659"/>
        <end position="698"/>
    </location>
</feature>
<dbReference type="SMART" id="SM00130">
    <property type="entry name" value="KR"/>
    <property type="match status" value="2"/>
</dbReference>
<comment type="caution">
    <text evidence="3">Lacks conserved residue(s) required for the propagation of feature annotation.</text>
</comment>
<feature type="domain" description="C-type lectin" evidence="5">
    <location>
        <begin position="754"/>
        <end position="834"/>
    </location>
</feature>
<evidence type="ECO:0000256" key="3">
    <source>
        <dbReference type="PROSITE-ProRule" id="PRU00121"/>
    </source>
</evidence>
<dbReference type="OMA" id="TEYLHES"/>
<dbReference type="AlphaFoldDB" id="A0A7M7N2W2"/>
<dbReference type="InterPro" id="IPR018056">
    <property type="entry name" value="Kringle_CS"/>
</dbReference>
<name>A0A7M7N2W2_STRPU</name>
<dbReference type="InterPro" id="IPR001304">
    <property type="entry name" value="C-type_lectin-like"/>
</dbReference>
<dbReference type="InterPro" id="IPR038178">
    <property type="entry name" value="Kringle_sf"/>
</dbReference>
<dbReference type="InterPro" id="IPR013806">
    <property type="entry name" value="Kringle-like"/>
</dbReference>
<feature type="region of interest" description="Disordered" evidence="4">
    <location>
        <begin position="848"/>
        <end position="1092"/>
    </location>
</feature>
<feature type="domain" description="C-type lectin" evidence="5">
    <location>
        <begin position="398"/>
        <end position="486"/>
    </location>
</feature>
<dbReference type="KEGG" id="spu:105443042"/>
<dbReference type="InterPro" id="IPR016186">
    <property type="entry name" value="C-type_lectin-like/link_sf"/>
</dbReference>
<dbReference type="SUPFAM" id="SSF57440">
    <property type="entry name" value="Kringle-like"/>
    <property type="match status" value="2"/>
</dbReference>
<dbReference type="Gene3D" id="2.40.20.10">
    <property type="entry name" value="Plasminogen Kringle 4"/>
    <property type="match status" value="2"/>
</dbReference>